<feature type="compositionally biased region" description="Polar residues" evidence="1">
    <location>
        <begin position="1"/>
        <end position="23"/>
    </location>
</feature>
<accession>A0A0S4M345</accession>
<organism evidence="2 3">
    <name type="scientific">Candidatus Ichthyocystis hellenicum</name>
    <dbReference type="NCBI Taxonomy" id="1561003"/>
    <lineage>
        <taxon>Bacteria</taxon>
        <taxon>Pseudomonadati</taxon>
        <taxon>Pseudomonadota</taxon>
        <taxon>Betaproteobacteria</taxon>
        <taxon>Burkholderiales</taxon>
        <taxon>Candidatus Ichthyocystis</taxon>
    </lineage>
</organism>
<feature type="compositionally biased region" description="Low complexity" evidence="1">
    <location>
        <begin position="31"/>
        <end position="57"/>
    </location>
</feature>
<gene>
    <name evidence="2" type="ORF">Ark11_1396</name>
</gene>
<feature type="region of interest" description="Disordered" evidence="1">
    <location>
        <begin position="1"/>
        <end position="61"/>
    </location>
</feature>
<proteinExistence type="predicted"/>
<evidence type="ECO:0000313" key="2">
    <source>
        <dbReference type="EMBL" id="CUT18197.1"/>
    </source>
</evidence>
<dbReference type="EMBL" id="LN906597">
    <property type="protein sequence ID" value="CUT18197.1"/>
    <property type="molecule type" value="Genomic_DNA"/>
</dbReference>
<keyword evidence="3" id="KW-1185">Reference proteome</keyword>
<name>A0A0S4M345_9BURK</name>
<evidence type="ECO:0000256" key="1">
    <source>
        <dbReference type="SAM" id="MobiDB-lite"/>
    </source>
</evidence>
<feature type="region of interest" description="Disordered" evidence="1">
    <location>
        <begin position="158"/>
        <end position="177"/>
    </location>
</feature>
<dbReference type="Proteomes" id="UP000198651">
    <property type="component" value="Chromosome I"/>
</dbReference>
<dbReference type="RefSeq" id="WP_092490633.1">
    <property type="nucleotide sequence ID" value="NZ_LN906597.1"/>
</dbReference>
<reference evidence="3" key="1">
    <citation type="submission" date="2015-11" db="EMBL/GenBank/DDBJ databases">
        <authorList>
            <person name="Seth-Smith H.M.B."/>
        </authorList>
    </citation>
    <scope>NUCLEOTIDE SEQUENCE [LARGE SCALE GENOMIC DNA]</scope>
    <source>
        <strain evidence="3">2013Ark11</strain>
    </source>
</reference>
<sequence length="249" mass="24239">MNVQPGSRLSDIFSTTKSNSPDSSPKLGRFSLASSDAGSSRSSSPVGSGGSSPTSSGIIRAPVPSAATRLLESFEGAVSRAKSGAAELKEEMAWQAHGLGAAVKGSAAKGAKAAAKSAVKAAILKGSLGEGINAGIGSGLTASAEGLWNSAVKGVDLRKGKGKSKSKKGSSPGISSKFAAGAKKGALKGAKSGAKGAAIAFAKEVVIKAPKKGISGALASGAKKGSSELTKSAVKGALKGGVSGLFKRK</sequence>
<protein>
    <submittedName>
        <fullName evidence="2">Putative coiled coil protein</fullName>
    </submittedName>
</protein>
<dbReference type="AlphaFoldDB" id="A0A0S4M345"/>
<evidence type="ECO:0000313" key="3">
    <source>
        <dbReference type="Proteomes" id="UP000198651"/>
    </source>
</evidence>